<evidence type="ECO:0000259" key="1">
    <source>
        <dbReference type="SMART" id="SM01022"/>
    </source>
</evidence>
<sequence length="147" mass="16647">MNEKTINFWNEYWTLNKKTPTAEFDAFQFGSDADWLAKLVADGKKTATCSAHILYELEGEPLPQAGQYSVVLNSSDVPVAIIQVTSVSLIQMNQVPEAFALAEGEGDYTYWWHAHKNFFGQELKVHGLSYSENLLLVCERFKVIHKS</sequence>
<proteinExistence type="predicted"/>
<gene>
    <name evidence="3" type="ORF">A1A1_07849</name>
    <name evidence="2" type="ORF">BBH88_12145</name>
</gene>
<dbReference type="eggNOG" id="COG4405">
    <property type="taxonomic scope" value="Bacteria"/>
</dbReference>
<reference evidence="3 4" key="1">
    <citation type="journal article" date="2012" name="J. Bacteriol.">
        <title>Genome Sequence of the Antarctic Psychrophile Bacterium Planococcus antarcticus DSM 14505.</title>
        <authorList>
            <person name="Margolles A."/>
            <person name="Gueimonde M."/>
            <person name="Sanchez B."/>
        </authorList>
    </citation>
    <scope>NUCLEOTIDE SEQUENCE [LARGE SCALE GENOMIC DNA]</scope>
    <source>
        <strain evidence="3 4">DSM 14505</strain>
    </source>
</reference>
<dbReference type="CDD" id="cd06553">
    <property type="entry name" value="ASCH_Ef3133_like"/>
    <property type="match status" value="1"/>
</dbReference>
<accession>A0A1C7DHX7</accession>
<dbReference type="InterPro" id="IPR015947">
    <property type="entry name" value="PUA-like_sf"/>
</dbReference>
<dbReference type="RefSeq" id="WP_006829567.1">
    <property type="nucleotide sequence ID" value="NZ_AJYB01000023.1"/>
</dbReference>
<evidence type="ECO:0000313" key="2">
    <source>
        <dbReference type="EMBL" id="ANU11002.1"/>
    </source>
</evidence>
<reference evidence="2" key="3">
    <citation type="submission" date="2016-10" db="EMBL/GenBank/DDBJ databases">
        <authorList>
            <person name="See-Too W.S."/>
        </authorList>
    </citation>
    <scope>NUCLEOTIDE SEQUENCE</scope>
    <source>
        <strain evidence="2">DSM 14505</strain>
    </source>
</reference>
<dbReference type="SUPFAM" id="SSF88697">
    <property type="entry name" value="PUA domain-like"/>
    <property type="match status" value="1"/>
</dbReference>
<feature type="domain" description="ASCH" evidence="1">
    <location>
        <begin position="27"/>
        <end position="145"/>
    </location>
</feature>
<dbReference type="EMBL" id="CP016534">
    <property type="protein sequence ID" value="ANU11002.1"/>
    <property type="molecule type" value="Genomic_DNA"/>
</dbReference>
<dbReference type="EMBL" id="AJYB01000023">
    <property type="protein sequence ID" value="EIM07072.1"/>
    <property type="molecule type" value="Genomic_DNA"/>
</dbReference>
<dbReference type="Gene3D" id="3.10.400.10">
    <property type="entry name" value="Sulfate adenylyltransferase"/>
    <property type="match status" value="1"/>
</dbReference>
<protein>
    <submittedName>
        <fullName evidence="2">RNA-binding protein</fullName>
    </submittedName>
</protein>
<evidence type="ECO:0000313" key="4">
    <source>
        <dbReference type="Proteomes" id="UP000004725"/>
    </source>
</evidence>
<dbReference type="PIRSF" id="PIRSF021320">
    <property type="entry name" value="DUF984"/>
    <property type="match status" value="1"/>
</dbReference>
<name>A0A1C7DHX7_9BACL</name>
<keyword evidence="5" id="KW-1185">Reference proteome</keyword>
<dbReference type="KEGG" id="pana:BBH88_12145"/>
<dbReference type="AlphaFoldDB" id="A0A1C7DHX7"/>
<dbReference type="InterPro" id="IPR009326">
    <property type="entry name" value="DUF984"/>
</dbReference>
<dbReference type="InterPro" id="IPR007374">
    <property type="entry name" value="ASCH_domain"/>
</dbReference>
<dbReference type="Proteomes" id="UP000004725">
    <property type="component" value="Unassembled WGS sequence"/>
</dbReference>
<dbReference type="Pfam" id="PF04266">
    <property type="entry name" value="ASCH"/>
    <property type="match status" value="1"/>
</dbReference>
<dbReference type="OrthoDB" id="9807542at2"/>
<reference evidence="5" key="2">
    <citation type="submission" date="2016-07" db="EMBL/GenBank/DDBJ databases">
        <authorList>
            <person name="See-Too W.S."/>
        </authorList>
    </citation>
    <scope>NUCLEOTIDE SEQUENCE [LARGE SCALE GENOMIC DNA]</scope>
    <source>
        <strain evidence="5">DSM 14505</strain>
    </source>
</reference>
<dbReference type="PANTHER" id="PTHR39203:SF1">
    <property type="entry name" value="CYTOPLASMIC PROTEIN"/>
    <property type="match status" value="1"/>
</dbReference>
<evidence type="ECO:0000313" key="5">
    <source>
        <dbReference type="Proteomes" id="UP000092661"/>
    </source>
</evidence>
<dbReference type="Proteomes" id="UP000092661">
    <property type="component" value="Chromosome"/>
</dbReference>
<dbReference type="SMART" id="SM01022">
    <property type="entry name" value="ASCH"/>
    <property type="match status" value="1"/>
</dbReference>
<evidence type="ECO:0000313" key="3">
    <source>
        <dbReference type="EMBL" id="EIM07072.1"/>
    </source>
</evidence>
<dbReference type="PANTHER" id="PTHR39203">
    <property type="entry name" value="CYTOPLASMIC PROTEIN-RELATED"/>
    <property type="match status" value="1"/>
</dbReference>
<organism evidence="3 4">
    <name type="scientific">Planococcus antarcticus DSM 14505</name>
    <dbReference type="NCBI Taxonomy" id="1185653"/>
    <lineage>
        <taxon>Bacteria</taxon>
        <taxon>Bacillati</taxon>
        <taxon>Bacillota</taxon>
        <taxon>Bacilli</taxon>
        <taxon>Bacillales</taxon>
        <taxon>Caryophanaceae</taxon>
        <taxon>Planococcus</taxon>
    </lineage>
</organism>